<proteinExistence type="predicted"/>
<organism evidence="1 2">
    <name type="scientific">Brachybacterium endophyticum</name>
    <dbReference type="NCBI Taxonomy" id="2182385"/>
    <lineage>
        <taxon>Bacteria</taxon>
        <taxon>Bacillati</taxon>
        <taxon>Actinomycetota</taxon>
        <taxon>Actinomycetes</taxon>
        <taxon>Micrococcales</taxon>
        <taxon>Dermabacteraceae</taxon>
        <taxon>Brachybacterium</taxon>
    </lineage>
</organism>
<name>A0A2U2RIR7_9MICO</name>
<keyword evidence="2" id="KW-1185">Reference proteome</keyword>
<protein>
    <submittedName>
        <fullName evidence="1">Uncharacterized protein</fullName>
    </submittedName>
</protein>
<dbReference type="EMBL" id="QFKX01000004">
    <property type="protein sequence ID" value="PWH05773.1"/>
    <property type="molecule type" value="Genomic_DNA"/>
</dbReference>
<accession>A0A2U2RIR7</accession>
<evidence type="ECO:0000313" key="2">
    <source>
        <dbReference type="Proteomes" id="UP000245590"/>
    </source>
</evidence>
<dbReference type="AlphaFoldDB" id="A0A2U2RIR7"/>
<evidence type="ECO:0000313" key="1">
    <source>
        <dbReference type="EMBL" id="PWH05773.1"/>
    </source>
</evidence>
<reference evidence="1 2" key="1">
    <citation type="submission" date="2018-05" db="EMBL/GenBank/DDBJ databases">
        <title>Brachybacterium sp. M1HQ-2T, whole genome shotgun sequence.</title>
        <authorList>
            <person name="Tuo L."/>
        </authorList>
    </citation>
    <scope>NUCLEOTIDE SEQUENCE [LARGE SCALE GENOMIC DNA]</scope>
    <source>
        <strain evidence="1 2">M1HQ-2</strain>
    </source>
</reference>
<dbReference type="Proteomes" id="UP000245590">
    <property type="component" value="Unassembled WGS sequence"/>
</dbReference>
<comment type="caution">
    <text evidence="1">The sequence shown here is derived from an EMBL/GenBank/DDBJ whole genome shotgun (WGS) entry which is preliminary data.</text>
</comment>
<sequence length="60" mass="6542">MDRDEGAVRGRRPACERAFPVRRRLAVVAEHRSADMPLSAVREALRGSGLIALSDVGPRS</sequence>
<gene>
    <name evidence="1" type="ORF">DEO23_11250</name>
</gene>